<evidence type="ECO:0000313" key="2">
    <source>
        <dbReference type="EMBL" id="KAG4420235.1"/>
    </source>
</evidence>
<organism evidence="2 3">
    <name type="scientific">Cadophora malorum</name>
    <dbReference type="NCBI Taxonomy" id="108018"/>
    <lineage>
        <taxon>Eukaryota</taxon>
        <taxon>Fungi</taxon>
        <taxon>Dikarya</taxon>
        <taxon>Ascomycota</taxon>
        <taxon>Pezizomycotina</taxon>
        <taxon>Leotiomycetes</taxon>
        <taxon>Helotiales</taxon>
        <taxon>Ploettnerulaceae</taxon>
        <taxon>Cadophora</taxon>
    </lineage>
</organism>
<comment type="caution">
    <text evidence="2">The sequence shown here is derived from an EMBL/GenBank/DDBJ whole genome shotgun (WGS) entry which is preliminary data.</text>
</comment>
<evidence type="ECO:0008006" key="4">
    <source>
        <dbReference type="Google" id="ProtNLM"/>
    </source>
</evidence>
<reference evidence="2" key="1">
    <citation type="submission" date="2021-02" db="EMBL/GenBank/DDBJ databases">
        <title>Genome sequence Cadophora malorum strain M34.</title>
        <authorList>
            <person name="Stefanovic E."/>
            <person name="Vu D."/>
            <person name="Scully C."/>
            <person name="Dijksterhuis J."/>
            <person name="Roader J."/>
            <person name="Houbraken J."/>
        </authorList>
    </citation>
    <scope>NUCLEOTIDE SEQUENCE</scope>
    <source>
        <strain evidence="2">M34</strain>
    </source>
</reference>
<keyword evidence="3" id="KW-1185">Reference proteome</keyword>
<evidence type="ECO:0000313" key="3">
    <source>
        <dbReference type="Proteomes" id="UP000664132"/>
    </source>
</evidence>
<name>A0A8H7W7P8_9HELO</name>
<sequence length="335" mass="38298">MAADLMTEGKDGKEFMEKLRSSLMIEIKCRDSSKELVTVRVPEALACSLSSRIPTLVGTGTNKRRELSVEELLGGPDSFEDLEDQIADENGRVILDYLTWFVQWLYTSKLNYNKDLRFFDMWLFASKIECPKLQNEAMRMLSRDASWRSSVSLEEKKRQYFFANSDFHETLLYCIDPNMFSNSLEKDGFDKNGKLEASFWENRKCWLFLLDCAAYFGPGDRRVRSIFGECESMDIQIIKRMIDLAKEGGDPCPWDPKNIARYLVAEPARDGGLTGAGFMLAPVRKHEQSPSGSNESKKRPKHSLTPEQHRAMIEFATRRPSYPEPPRNSSPDGPA</sequence>
<dbReference type="OrthoDB" id="3543691at2759"/>
<gene>
    <name evidence="2" type="ORF">IFR04_006613</name>
</gene>
<protein>
    <recommendedName>
        <fullName evidence="4">BTB domain-containing protein</fullName>
    </recommendedName>
</protein>
<feature type="compositionally biased region" description="Pro residues" evidence="1">
    <location>
        <begin position="322"/>
        <end position="335"/>
    </location>
</feature>
<proteinExistence type="predicted"/>
<dbReference type="AlphaFoldDB" id="A0A8H7W7P8"/>
<dbReference type="Proteomes" id="UP000664132">
    <property type="component" value="Unassembled WGS sequence"/>
</dbReference>
<dbReference type="EMBL" id="JAFJYH010000088">
    <property type="protein sequence ID" value="KAG4420235.1"/>
    <property type="molecule type" value="Genomic_DNA"/>
</dbReference>
<feature type="region of interest" description="Disordered" evidence="1">
    <location>
        <begin position="284"/>
        <end position="335"/>
    </location>
</feature>
<evidence type="ECO:0000256" key="1">
    <source>
        <dbReference type="SAM" id="MobiDB-lite"/>
    </source>
</evidence>
<accession>A0A8H7W7P8</accession>